<proteinExistence type="predicted"/>
<name>A0AAV6FLF4_9TELE</name>
<dbReference type="PANTHER" id="PTHR47510:SF3">
    <property type="entry name" value="ENDO_EXONUCLEASE_PHOSPHATASE DOMAIN-CONTAINING PROTEIN"/>
    <property type="match status" value="1"/>
</dbReference>
<feature type="non-terminal residue" evidence="1">
    <location>
        <position position="1"/>
    </location>
</feature>
<dbReference type="PANTHER" id="PTHR47510">
    <property type="entry name" value="REVERSE TRANSCRIPTASE DOMAIN-CONTAINING PROTEIN"/>
    <property type="match status" value="1"/>
</dbReference>
<dbReference type="Proteomes" id="UP000823561">
    <property type="component" value="Chromosome 21"/>
</dbReference>
<reference evidence="1" key="1">
    <citation type="submission" date="2020-10" db="EMBL/GenBank/DDBJ databases">
        <title>Chromosome-scale genome assembly of the Allis shad, Alosa alosa.</title>
        <authorList>
            <person name="Margot Z."/>
            <person name="Christophe K."/>
            <person name="Cabau C."/>
            <person name="Louis A."/>
            <person name="Berthelot C."/>
            <person name="Parey E."/>
            <person name="Roest Crollius H."/>
            <person name="Montfort J."/>
            <person name="Robinson-Rechavi M."/>
            <person name="Bucao C."/>
            <person name="Bouchez O."/>
            <person name="Gislard M."/>
            <person name="Lluch J."/>
            <person name="Milhes M."/>
            <person name="Lampietro C."/>
            <person name="Lopez Roques C."/>
            <person name="Donnadieu C."/>
            <person name="Braasch I."/>
            <person name="Desvignes T."/>
            <person name="Postlethwait J."/>
            <person name="Bobe J."/>
            <person name="Guiguen Y."/>
        </authorList>
    </citation>
    <scope>NUCLEOTIDE SEQUENCE</scope>
    <source>
        <strain evidence="1">M-15738</strain>
        <tissue evidence="1">Blood</tissue>
    </source>
</reference>
<protein>
    <submittedName>
        <fullName evidence="1">Uncharacterized protein</fullName>
    </submittedName>
</protein>
<dbReference type="EMBL" id="JADWDJ010000021">
    <property type="protein sequence ID" value="KAG5263395.1"/>
    <property type="molecule type" value="Genomic_DNA"/>
</dbReference>
<evidence type="ECO:0000313" key="2">
    <source>
        <dbReference type="Proteomes" id="UP000823561"/>
    </source>
</evidence>
<gene>
    <name evidence="1" type="ORF">AALO_G00264390</name>
</gene>
<keyword evidence="2" id="KW-1185">Reference proteome</keyword>
<organism evidence="1 2">
    <name type="scientific">Alosa alosa</name>
    <name type="common">allis shad</name>
    <dbReference type="NCBI Taxonomy" id="278164"/>
    <lineage>
        <taxon>Eukaryota</taxon>
        <taxon>Metazoa</taxon>
        <taxon>Chordata</taxon>
        <taxon>Craniata</taxon>
        <taxon>Vertebrata</taxon>
        <taxon>Euteleostomi</taxon>
        <taxon>Actinopterygii</taxon>
        <taxon>Neopterygii</taxon>
        <taxon>Teleostei</taxon>
        <taxon>Clupei</taxon>
        <taxon>Clupeiformes</taxon>
        <taxon>Clupeoidei</taxon>
        <taxon>Clupeidae</taxon>
        <taxon>Alosa</taxon>
    </lineage>
</organism>
<accession>A0AAV6FLF4</accession>
<comment type="caution">
    <text evidence="1">The sequence shown here is derived from an EMBL/GenBank/DDBJ whole genome shotgun (WGS) entry which is preliminary data.</text>
</comment>
<sequence length="191" mass="22058">KQRSRTDPPVTKEVKRWTDQSEARLQDALSNVDWEMFKTNSADINEFTEVSLSYINMLTDSIIPTVKIRSFPNQKPWVDREVRTALKTRAMTYNAGLISGDMTDYKAASYSLRRAIKDAKRRYRDRVEADFLEGDPVRVWKGLRTITGFERKSPPMMNSQQVYRGCHLKPHAHHLNSPGGGEWELCEDAVH</sequence>
<dbReference type="AlphaFoldDB" id="A0AAV6FLF4"/>
<evidence type="ECO:0000313" key="1">
    <source>
        <dbReference type="EMBL" id="KAG5263395.1"/>
    </source>
</evidence>